<keyword evidence="2" id="KW-0378">Hydrolase</keyword>
<dbReference type="EMBL" id="CADCVF010000081">
    <property type="protein sequence ID" value="CAA9470596.1"/>
    <property type="molecule type" value="Genomic_DNA"/>
</dbReference>
<feature type="transmembrane region" description="Helical" evidence="1">
    <location>
        <begin position="218"/>
        <end position="238"/>
    </location>
</feature>
<feature type="transmembrane region" description="Helical" evidence="1">
    <location>
        <begin position="67"/>
        <end position="91"/>
    </location>
</feature>
<gene>
    <name evidence="2" type="ORF">AVDCRST_MAG58-4172</name>
</gene>
<feature type="transmembrane region" description="Helical" evidence="1">
    <location>
        <begin position="136"/>
        <end position="155"/>
    </location>
</feature>
<name>A0A6J4RL76_9ACTN</name>
<proteinExistence type="predicted"/>
<protein>
    <submittedName>
        <fullName evidence="2">Lead, cadmium, zinc and mercury transporting ATPase Copper-translocating P-type ATPase</fullName>
        <ecNumber evidence="2">3.6.3.3</ecNumber>
        <ecNumber evidence="2">3.6.3.4</ecNumber>
        <ecNumber evidence="2">3.6.3.5</ecNumber>
    </submittedName>
</protein>
<dbReference type="EC" id="3.6.3.4" evidence="2"/>
<feature type="transmembrane region" description="Helical" evidence="1">
    <location>
        <begin position="245"/>
        <end position="263"/>
    </location>
</feature>
<reference evidence="2" key="1">
    <citation type="submission" date="2020-02" db="EMBL/GenBank/DDBJ databases">
        <authorList>
            <person name="Meier V. D."/>
        </authorList>
    </citation>
    <scope>NUCLEOTIDE SEQUENCE</scope>
    <source>
        <strain evidence="2">AVDCRST_MAG58</strain>
    </source>
</reference>
<feature type="transmembrane region" description="Helical" evidence="1">
    <location>
        <begin position="488"/>
        <end position="511"/>
    </location>
</feature>
<dbReference type="Pfam" id="PF19554">
    <property type="entry name" value="DUF6077"/>
    <property type="match status" value="1"/>
</dbReference>
<keyword evidence="1" id="KW-1133">Transmembrane helix</keyword>
<feature type="transmembrane region" description="Helical" evidence="1">
    <location>
        <begin position="7"/>
        <end position="27"/>
    </location>
</feature>
<feature type="transmembrane region" description="Helical" evidence="1">
    <location>
        <begin position="425"/>
        <end position="444"/>
    </location>
</feature>
<feature type="transmembrane region" description="Helical" evidence="1">
    <location>
        <begin position="308"/>
        <end position="339"/>
    </location>
</feature>
<evidence type="ECO:0000256" key="1">
    <source>
        <dbReference type="SAM" id="Phobius"/>
    </source>
</evidence>
<accession>A0A6J4RL76</accession>
<evidence type="ECO:0000313" key="2">
    <source>
        <dbReference type="EMBL" id="CAA9470596.1"/>
    </source>
</evidence>
<dbReference type="InterPro" id="IPR045723">
    <property type="entry name" value="DUF6077"/>
</dbReference>
<keyword evidence="1" id="KW-0472">Membrane</keyword>
<feature type="transmembrane region" description="Helical" evidence="1">
    <location>
        <begin position="450"/>
        <end position="476"/>
    </location>
</feature>
<feature type="transmembrane region" description="Helical" evidence="1">
    <location>
        <begin position="523"/>
        <end position="541"/>
    </location>
</feature>
<feature type="transmembrane region" description="Helical" evidence="1">
    <location>
        <begin position="39"/>
        <end position="60"/>
    </location>
</feature>
<dbReference type="GO" id="GO:0016787">
    <property type="term" value="F:hydrolase activity"/>
    <property type="evidence" value="ECO:0007669"/>
    <property type="project" value="UniProtKB-KW"/>
</dbReference>
<organism evidence="2">
    <name type="scientific">uncultured Rubrobacteraceae bacterium</name>
    <dbReference type="NCBI Taxonomy" id="349277"/>
    <lineage>
        <taxon>Bacteria</taxon>
        <taxon>Bacillati</taxon>
        <taxon>Actinomycetota</taxon>
        <taxon>Rubrobacteria</taxon>
        <taxon>Rubrobacterales</taxon>
        <taxon>Rubrobacteraceae</taxon>
        <taxon>environmental samples</taxon>
    </lineage>
</organism>
<dbReference type="EC" id="3.6.3.3" evidence="2"/>
<sequence length="697" mass="75644">MNKGRIHVRWFEAGAVLAVVAAFVVIGPLRDAFATVPGVMMLATLVLFSTPGVVIVRWFFREYFSGAALAPAAFVTSVGLFALLAVPMLILQVTLAAYLWACGITVAVCWLAAVVLTFRPERAAGGVELSDHGGMLWVPFGALVAALAYIARITAPSYYGDVWIYLSWVREYLDGDRLASVEPFFGGDVGLSRARINGWLLEQTAVARVSGVDPVDLAFSYLNPALVVVAFLGFYALARILFASEGAALLSGCLYSLFFLVHLSQSRIAWGGEFVQRLPEDKLVAKFLFLPLALACAFAFLEGGAKRYFVGFTFLCCAVMAVHPIGLAIIGISMAGFAVMHLAAGPRTRAAWARISAMGLAGVAIVAVPAVLVSVFTDEPLSNALADSDINSGDPDVLRNMIFVSPERNRIFEFADGSYMMHPSLLLDPMIATAFLIGLPFLLWRVQRSLAARLLFGVMYVTTVVVYVPPITTFLGDNVVLPGQIWRLAWPIQLAAVLTLGWLVWTAIGYVTSWLQGLGPARYLAGVLPALLVVVLTVAVVPQARRGMESIQAHREASRTSGFYPSDPIFPWFRDEMRSPVVVLAPDIQSARIPAYSSEANVVSRRGGLVLRVLPELEKRAPGRIEVPQGSLDVQEFFSGTTLQERVEILRRNNVDYVMVANDSQLTGVLARLSGFTPVGTPSERYALYAVDLQKLA</sequence>
<feature type="transmembrane region" description="Helical" evidence="1">
    <location>
        <begin position="351"/>
        <end position="376"/>
    </location>
</feature>
<feature type="transmembrane region" description="Helical" evidence="1">
    <location>
        <begin position="97"/>
        <end position="116"/>
    </location>
</feature>
<dbReference type="AlphaFoldDB" id="A0A6J4RL76"/>
<feature type="transmembrane region" description="Helical" evidence="1">
    <location>
        <begin position="283"/>
        <end position="301"/>
    </location>
</feature>
<keyword evidence="1" id="KW-0812">Transmembrane</keyword>
<dbReference type="EC" id="3.6.3.5" evidence="2"/>